<gene>
    <name evidence="1" type="ORF">HU200_058195</name>
</gene>
<name>A0A835E0Q7_9POAL</name>
<organism evidence="1 2">
    <name type="scientific">Digitaria exilis</name>
    <dbReference type="NCBI Taxonomy" id="1010633"/>
    <lineage>
        <taxon>Eukaryota</taxon>
        <taxon>Viridiplantae</taxon>
        <taxon>Streptophyta</taxon>
        <taxon>Embryophyta</taxon>
        <taxon>Tracheophyta</taxon>
        <taxon>Spermatophyta</taxon>
        <taxon>Magnoliopsida</taxon>
        <taxon>Liliopsida</taxon>
        <taxon>Poales</taxon>
        <taxon>Poaceae</taxon>
        <taxon>PACMAD clade</taxon>
        <taxon>Panicoideae</taxon>
        <taxon>Panicodae</taxon>
        <taxon>Paniceae</taxon>
        <taxon>Anthephorinae</taxon>
        <taxon>Digitaria</taxon>
    </lineage>
</organism>
<sequence>MTLQQVRDTIWRPVPAEAAADLPAPGSPSTNQIMTLHYGRS</sequence>
<dbReference type="Proteomes" id="UP000636709">
    <property type="component" value="Unassembled WGS sequence"/>
</dbReference>
<protein>
    <submittedName>
        <fullName evidence="1">Uncharacterized protein</fullName>
    </submittedName>
</protein>
<reference evidence="1" key="1">
    <citation type="submission" date="2020-07" db="EMBL/GenBank/DDBJ databases">
        <title>Genome sequence and genetic diversity analysis of an under-domesticated orphan crop, white fonio (Digitaria exilis).</title>
        <authorList>
            <person name="Bennetzen J.L."/>
            <person name="Chen S."/>
            <person name="Ma X."/>
            <person name="Wang X."/>
            <person name="Yssel A.E.J."/>
            <person name="Chaluvadi S.R."/>
            <person name="Johnson M."/>
            <person name="Gangashetty P."/>
            <person name="Hamidou F."/>
            <person name="Sanogo M.D."/>
            <person name="Zwaenepoel A."/>
            <person name="Wallace J."/>
            <person name="Van De Peer Y."/>
            <person name="Van Deynze A."/>
        </authorList>
    </citation>
    <scope>NUCLEOTIDE SEQUENCE</scope>
    <source>
        <tissue evidence="1">Leaves</tissue>
    </source>
</reference>
<dbReference type="AlphaFoldDB" id="A0A835E0Q7"/>
<dbReference type="EMBL" id="JACEFO010002453">
    <property type="protein sequence ID" value="KAF8659735.1"/>
    <property type="molecule type" value="Genomic_DNA"/>
</dbReference>
<accession>A0A835E0Q7</accession>
<evidence type="ECO:0000313" key="2">
    <source>
        <dbReference type="Proteomes" id="UP000636709"/>
    </source>
</evidence>
<comment type="caution">
    <text evidence="1">The sequence shown here is derived from an EMBL/GenBank/DDBJ whole genome shotgun (WGS) entry which is preliminary data.</text>
</comment>
<evidence type="ECO:0000313" key="1">
    <source>
        <dbReference type="EMBL" id="KAF8659735.1"/>
    </source>
</evidence>
<keyword evidence="2" id="KW-1185">Reference proteome</keyword>
<proteinExistence type="predicted"/>